<dbReference type="EMBL" id="BGPR01039633">
    <property type="protein sequence ID" value="GBO15636.1"/>
    <property type="molecule type" value="Genomic_DNA"/>
</dbReference>
<proteinExistence type="predicted"/>
<comment type="caution">
    <text evidence="1">The sequence shown here is derived from an EMBL/GenBank/DDBJ whole genome shotgun (WGS) entry which is preliminary data.</text>
</comment>
<gene>
    <name evidence="1" type="ORF">AVEN_46041_1</name>
</gene>
<evidence type="ECO:0000313" key="2">
    <source>
        <dbReference type="Proteomes" id="UP000499080"/>
    </source>
</evidence>
<organism evidence="1 2">
    <name type="scientific">Araneus ventricosus</name>
    <name type="common">Orbweaver spider</name>
    <name type="synonym">Epeira ventricosa</name>
    <dbReference type="NCBI Taxonomy" id="182803"/>
    <lineage>
        <taxon>Eukaryota</taxon>
        <taxon>Metazoa</taxon>
        <taxon>Ecdysozoa</taxon>
        <taxon>Arthropoda</taxon>
        <taxon>Chelicerata</taxon>
        <taxon>Arachnida</taxon>
        <taxon>Araneae</taxon>
        <taxon>Araneomorphae</taxon>
        <taxon>Entelegynae</taxon>
        <taxon>Araneoidea</taxon>
        <taxon>Araneidae</taxon>
        <taxon>Araneus</taxon>
    </lineage>
</organism>
<name>A0A4Y2UVD3_ARAVE</name>
<accession>A0A4Y2UVD3</accession>
<protein>
    <submittedName>
        <fullName evidence="1">Uncharacterized protein</fullName>
    </submittedName>
</protein>
<keyword evidence="2" id="KW-1185">Reference proteome</keyword>
<dbReference type="AlphaFoldDB" id="A0A4Y2UVD3"/>
<dbReference type="Proteomes" id="UP000499080">
    <property type="component" value="Unassembled WGS sequence"/>
</dbReference>
<reference evidence="1 2" key="1">
    <citation type="journal article" date="2019" name="Sci. Rep.">
        <title>Orb-weaving spider Araneus ventricosus genome elucidates the spidroin gene catalogue.</title>
        <authorList>
            <person name="Kono N."/>
            <person name="Nakamura H."/>
            <person name="Ohtoshi R."/>
            <person name="Moran D.A.P."/>
            <person name="Shinohara A."/>
            <person name="Yoshida Y."/>
            <person name="Fujiwara M."/>
            <person name="Mori M."/>
            <person name="Tomita M."/>
            <person name="Arakawa K."/>
        </authorList>
    </citation>
    <scope>NUCLEOTIDE SEQUENCE [LARGE SCALE GENOMIC DNA]</scope>
</reference>
<sequence>MDTLANCRCLDVRLQPQFKMLRGICHSSNLECRRKTGMTSPWPVLKIEYSTSVPTPVPWHCHFNVPRCHGRRGYSYRVECWDSNLRSELMRGDCHLNVPRCSVARRDNPAVTVDGCWDSDPGSDCQ</sequence>
<evidence type="ECO:0000313" key="1">
    <source>
        <dbReference type="EMBL" id="GBO15636.1"/>
    </source>
</evidence>